<comment type="caution">
    <text evidence="3">The sequence shown here is derived from an EMBL/GenBank/DDBJ whole genome shotgun (WGS) entry which is preliminary data.</text>
</comment>
<feature type="transmembrane region" description="Helical" evidence="1">
    <location>
        <begin position="109"/>
        <end position="126"/>
    </location>
</feature>
<evidence type="ECO:0000259" key="2">
    <source>
        <dbReference type="Pfam" id="PF07158"/>
    </source>
</evidence>
<feature type="transmembrane region" description="Helical" evidence="1">
    <location>
        <begin position="351"/>
        <end position="373"/>
    </location>
</feature>
<dbReference type="InterPro" id="IPR009827">
    <property type="entry name" value="MatC_N"/>
</dbReference>
<dbReference type="RefSeq" id="WP_307493132.1">
    <property type="nucleotide sequence ID" value="NZ_JAUSSY010000019.1"/>
</dbReference>
<feature type="domain" description="Dicarboxylate carrier MatC N-terminal" evidence="2">
    <location>
        <begin position="2"/>
        <end position="148"/>
    </location>
</feature>
<name>A0ABT9UMG5_9MICC</name>
<feature type="transmembrane region" description="Helical" evidence="1">
    <location>
        <begin position="47"/>
        <end position="66"/>
    </location>
</feature>
<keyword evidence="1" id="KW-0812">Transmembrane</keyword>
<dbReference type="Proteomes" id="UP001226389">
    <property type="component" value="Unassembled WGS sequence"/>
</dbReference>
<dbReference type="EMBL" id="JAUSSY010000019">
    <property type="protein sequence ID" value="MDQ0120841.1"/>
    <property type="molecule type" value="Genomic_DNA"/>
</dbReference>
<accession>A0ABT9UMG5</accession>
<gene>
    <name evidence="3" type="ORF">J2T22_004051</name>
</gene>
<feature type="transmembrane region" description="Helical" evidence="1">
    <location>
        <begin position="318"/>
        <end position="345"/>
    </location>
</feature>
<feature type="transmembrane region" description="Helical" evidence="1">
    <location>
        <begin position="176"/>
        <end position="195"/>
    </location>
</feature>
<evidence type="ECO:0000313" key="4">
    <source>
        <dbReference type="Proteomes" id="UP001226389"/>
    </source>
</evidence>
<feature type="transmembrane region" description="Helical" evidence="1">
    <location>
        <begin position="133"/>
        <end position="156"/>
    </location>
</feature>
<sequence length="423" mass="43803">MQEIVAVSGLILIFALAMWRNINMGAVALVAAFLLGSLYFGQSAADIASGFPGSLLITLLGVTYLFGMARANGTIDQIVGAAVGAVRGRVALVPWVFFVLAAIITGSGALTAATNAILIPVALAFAQRYRINPLLVGLSIINGTNAGGFSPIAVYFNIVNGVLAKSGITIDAGQLFLWTFVANVLINIVAFLLLGGPELVRRGNREETADTTTSFLSGGTATIVKTHTWTTQKVVTVVLMVGILVGALGFQLDVGFLALAAAVVLSSLYPKNSKEALSHIGWNVILLIGGIVTYITMLEKAGVIKQLANSVSGVGTPLIAALMILLVAGVVSAFASTNAMFVVLVPLAAPLMTTGAIGVMGFVIALCIAASAVDSSPFSTGGALVVANTEEEKRDRTFKGMMVWGMSMILVAPLLAWATFVLI</sequence>
<keyword evidence="1" id="KW-1133">Transmembrane helix</keyword>
<feature type="transmembrane region" description="Helical" evidence="1">
    <location>
        <begin position="403"/>
        <end position="422"/>
    </location>
</feature>
<feature type="transmembrane region" description="Helical" evidence="1">
    <location>
        <begin position="235"/>
        <end position="268"/>
    </location>
</feature>
<reference evidence="3 4" key="1">
    <citation type="submission" date="2023-07" db="EMBL/GenBank/DDBJ databases">
        <title>Sorghum-associated microbial communities from plants grown in Nebraska, USA.</title>
        <authorList>
            <person name="Schachtman D."/>
        </authorList>
    </citation>
    <scope>NUCLEOTIDE SEQUENCE [LARGE SCALE GENOMIC DNA]</scope>
    <source>
        <strain evidence="3 4">DS994</strain>
    </source>
</reference>
<organism evidence="3 4">
    <name type="scientific">Pseudarthrobacter defluvii</name>
    <dbReference type="NCBI Taxonomy" id="410837"/>
    <lineage>
        <taxon>Bacteria</taxon>
        <taxon>Bacillati</taxon>
        <taxon>Actinomycetota</taxon>
        <taxon>Actinomycetes</taxon>
        <taxon>Micrococcales</taxon>
        <taxon>Micrococcaceae</taxon>
        <taxon>Pseudarthrobacter</taxon>
    </lineage>
</organism>
<keyword evidence="1" id="KW-0472">Membrane</keyword>
<dbReference type="Pfam" id="PF07158">
    <property type="entry name" value="MatC_N"/>
    <property type="match status" value="1"/>
</dbReference>
<keyword evidence="4" id="KW-1185">Reference proteome</keyword>
<evidence type="ECO:0000256" key="1">
    <source>
        <dbReference type="SAM" id="Phobius"/>
    </source>
</evidence>
<evidence type="ECO:0000313" key="3">
    <source>
        <dbReference type="EMBL" id="MDQ0120841.1"/>
    </source>
</evidence>
<feature type="transmembrane region" description="Helical" evidence="1">
    <location>
        <begin position="280"/>
        <end position="297"/>
    </location>
</feature>
<feature type="transmembrane region" description="Helical" evidence="1">
    <location>
        <begin position="78"/>
        <end position="103"/>
    </location>
</feature>
<protein>
    <submittedName>
        <fullName evidence="3">Na+/H+ antiporter NhaD/arsenite permease-like protein</fullName>
    </submittedName>
</protein>
<proteinExistence type="predicted"/>